<keyword evidence="2" id="KW-1185">Reference proteome</keyword>
<reference evidence="1 2" key="1">
    <citation type="journal article" date="2024" name="Plant Biotechnol. J.">
        <title>Genome and CRISPR/Cas9 system of a widespread forest tree (Populus alba) in the world.</title>
        <authorList>
            <person name="Liu Y.J."/>
            <person name="Jiang P.F."/>
            <person name="Han X.M."/>
            <person name="Li X.Y."/>
            <person name="Wang H.M."/>
            <person name="Wang Y.J."/>
            <person name="Wang X.X."/>
            <person name="Zeng Q.Y."/>
        </authorList>
    </citation>
    <scope>NUCLEOTIDE SEQUENCE [LARGE SCALE GENOMIC DNA]</scope>
    <source>
        <strain evidence="2">cv. PAL-ZL1</strain>
    </source>
</reference>
<sequence>MGNTRSPTLYEKLRQSLTNEGHNIPDTTGNSGNDNEDNAYDTGIPDFGQPDEEISECMNEDSSPPLHEKHDDGGTHFDTYKDFGHGDQRSQASLEDLCRSHLDALLANIAETEKQTELAARVSSWKLKIEQNLEEQDFDKLSLETDSQKHVMAFTDVVKGQEKHDVARTFSALLQLVNNGEVDFDRSQANTESFCYTLSILSTSGSSVIKKEQEGRHFNCQKKRVKSPIRKGGPKLGKNGNTRCTPEGKKRRRSRVVEPVDLHSAG</sequence>
<evidence type="ECO:0000313" key="1">
    <source>
        <dbReference type="EMBL" id="KAL3577531.1"/>
    </source>
</evidence>
<gene>
    <name evidence="1" type="ORF">D5086_019035</name>
</gene>
<name>A0ACC4BGN5_POPAL</name>
<dbReference type="Proteomes" id="UP000309997">
    <property type="component" value="Unassembled WGS sequence"/>
</dbReference>
<comment type="caution">
    <text evidence="1">The sequence shown here is derived from an EMBL/GenBank/DDBJ whole genome shotgun (WGS) entry which is preliminary data.</text>
</comment>
<protein>
    <submittedName>
        <fullName evidence="1">Uncharacterized protein</fullName>
    </submittedName>
</protein>
<evidence type="ECO:0000313" key="2">
    <source>
        <dbReference type="Proteomes" id="UP000309997"/>
    </source>
</evidence>
<organism evidence="1 2">
    <name type="scientific">Populus alba</name>
    <name type="common">White poplar</name>
    <dbReference type="NCBI Taxonomy" id="43335"/>
    <lineage>
        <taxon>Eukaryota</taxon>
        <taxon>Viridiplantae</taxon>
        <taxon>Streptophyta</taxon>
        <taxon>Embryophyta</taxon>
        <taxon>Tracheophyta</taxon>
        <taxon>Spermatophyta</taxon>
        <taxon>Magnoliopsida</taxon>
        <taxon>eudicotyledons</taxon>
        <taxon>Gunneridae</taxon>
        <taxon>Pentapetalae</taxon>
        <taxon>rosids</taxon>
        <taxon>fabids</taxon>
        <taxon>Malpighiales</taxon>
        <taxon>Salicaceae</taxon>
        <taxon>Saliceae</taxon>
        <taxon>Populus</taxon>
    </lineage>
</organism>
<dbReference type="EMBL" id="RCHU02000010">
    <property type="protein sequence ID" value="KAL3577531.1"/>
    <property type="molecule type" value="Genomic_DNA"/>
</dbReference>
<proteinExistence type="predicted"/>
<accession>A0ACC4BGN5</accession>